<dbReference type="Proteomes" id="UP000516437">
    <property type="component" value="Chromosome 6"/>
</dbReference>
<evidence type="ECO:0000313" key="1">
    <source>
        <dbReference type="EMBL" id="KAB1209731.1"/>
    </source>
</evidence>
<keyword evidence="2" id="KW-1185">Reference proteome</keyword>
<sequence length="256" mass="28356">MVKGDSLVLGNVSVNNSSFVNDLVPKFALSYLSLQWEGSSLHIIASKSIGFLICMAQLSFESFNSTSSTPPTWIRLALALPELVASSILIILSGSFSSSSSELFSSLCSFACFQLSFILCPLKEASYDITLRGVSVTFSADKIREFLGIARPKSTSYPDREEEIVDHLVLSNSELYKLLTGKEEVPDHLPNIPHSAMTDFFRMLHLIVEYYIDPRWCTSEASFERVKLNPPRPPSFLNASIGLRISLDRGSTGSRR</sequence>
<accession>A0A6A1VAM7</accession>
<evidence type="ECO:0000313" key="2">
    <source>
        <dbReference type="Proteomes" id="UP000516437"/>
    </source>
</evidence>
<dbReference type="EMBL" id="RXIC02000024">
    <property type="protein sequence ID" value="KAB1209731.1"/>
    <property type="molecule type" value="Genomic_DNA"/>
</dbReference>
<organism evidence="1 2">
    <name type="scientific">Morella rubra</name>
    <name type="common">Chinese bayberry</name>
    <dbReference type="NCBI Taxonomy" id="262757"/>
    <lineage>
        <taxon>Eukaryota</taxon>
        <taxon>Viridiplantae</taxon>
        <taxon>Streptophyta</taxon>
        <taxon>Embryophyta</taxon>
        <taxon>Tracheophyta</taxon>
        <taxon>Spermatophyta</taxon>
        <taxon>Magnoliopsida</taxon>
        <taxon>eudicotyledons</taxon>
        <taxon>Gunneridae</taxon>
        <taxon>Pentapetalae</taxon>
        <taxon>rosids</taxon>
        <taxon>fabids</taxon>
        <taxon>Fagales</taxon>
        <taxon>Myricaceae</taxon>
        <taxon>Morella</taxon>
    </lineage>
</organism>
<proteinExistence type="predicted"/>
<comment type="caution">
    <text evidence="1">The sequence shown here is derived from an EMBL/GenBank/DDBJ whole genome shotgun (WGS) entry which is preliminary data.</text>
</comment>
<dbReference type="AlphaFoldDB" id="A0A6A1VAM7"/>
<name>A0A6A1VAM7_9ROSI</name>
<gene>
    <name evidence="1" type="ORF">CJ030_MR6G025983</name>
</gene>
<reference evidence="1 2" key="1">
    <citation type="journal article" date="2019" name="Plant Biotechnol. J.">
        <title>The red bayberry genome and genetic basis of sex determination.</title>
        <authorList>
            <person name="Jia H.M."/>
            <person name="Jia H.J."/>
            <person name="Cai Q.L."/>
            <person name="Wang Y."/>
            <person name="Zhao H.B."/>
            <person name="Yang W.F."/>
            <person name="Wang G.Y."/>
            <person name="Li Y.H."/>
            <person name="Zhan D.L."/>
            <person name="Shen Y.T."/>
            <person name="Niu Q.F."/>
            <person name="Chang L."/>
            <person name="Qiu J."/>
            <person name="Zhao L."/>
            <person name="Xie H.B."/>
            <person name="Fu W.Y."/>
            <person name="Jin J."/>
            <person name="Li X.W."/>
            <person name="Jiao Y."/>
            <person name="Zhou C.C."/>
            <person name="Tu T."/>
            <person name="Chai C.Y."/>
            <person name="Gao J.L."/>
            <person name="Fan L.J."/>
            <person name="van de Weg E."/>
            <person name="Wang J.Y."/>
            <person name="Gao Z.S."/>
        </authorList>
    </citation>
    <scope>NUCLEOTIDE SEQUENCE [LARGE SCALE GENOMIC DNA]</scope>
    <source>
        <tissue evidence="1">Leaves</tissue>
    </source>
</reference>
<protein>
    <submittedName>
        <fullName evidence="1">Uncharacterized protein</fullName>
    </submittedName>
</protein>